<dbReference type="AlphaFoldDB" id="A0A5E8A8X2"/>
<evidence type="ECO:0000313" key="2">
    <source>
        <dbReference type="Proteomes" id="UP000326857"/>
    </source>
</evidence>
<accession>A0A5E8A8X2</accession>
<sequence length="29" mass="3305">MGQVVRSAYDANMYSVGKLKTTFAKPVRW</sequence>
<dbReference type="EMBL" id="CABVLI010000046">
    <property type="protein sequence ID" value="VVT27890.1"/>
    <property type="molecule type" value="Genomic_DNA"/>
</dbReference>
<protein>
    <submittedName>
        <fullName evidence="1">Uncharacterized protein</fullName>
    </submittedName>
</protein>
<organism evidence="1 2">
    <name type="scientific">Sphingomonas aurantiaca</name>
    <dbReference type="NCBI Taxonomy" id="185949"/>
    <lineage>
        <taxon>Bacteria</taxon>
        <taxon>Pseudomonadati</taxon>
        <taxon>Pseudomonadota</taxon>
        <taxon>Alphaproteobacteria</taxon>
        <taxon>Sphingomonadales</taxon>
        <taxon>Sphingomonadaceae</taxon>
        <taxon>Sphingomonas</taxon>
    </lineage>
</organism>
<evidence type="ECO:0000313" key="1">
    <source>
        <dbReference type="EMBL" id="VVT27890.1"/>
    </source>
</evidence>
<name>A0A5E8A8X2_9SPHN</name>
<dbReference type="Proteomes" id="UP000326857">
    <property type="component" value="Unassembled WGS sequence"/>
</dbReference>
<proteinExistence type="predicted"/>
<gene>
    <name evidence="1" type="ORF">SPHINGO391_500091</name>
</gene>
<reference evidence="1 2" key="1">
    <citation type="submission" date="2019-09" db="EMBL/GenBank/DDBJ databases">
        <authorList>
            <person name="Dittami M. S."/>
        </authorList>
    </citation>
    <scope>NUCLEOTIDE SEQUENCE [LARGE SCALE GENOMIC DNA]</scope>
    <source>
        <strain evidence="1">SPHINGO391</strain>
    </source>
</reference>